<sequence>MGFKGSTNSSGAKKQQRHKNQVVYVHQKQSGLTKHINNLPVHGICKRCSDIIAWRKQYGKYKPLTVPKKCLGCDKKAVKEAYHELCHDCARAKNVCAKCQEPKQIINDPSNYLTEEQKNSEEQKFQNWLRSLPERKRRSVVRKIERGDTVAAGDVVSEDDFDIGSDYSSVEEEDDC</sequence>
<name>A0ACC2SGZ2_9FUNG</name>
<comment type="caution">
    <text evidence="1">The sequence shown here is derived from an EMBL/GenBank/DDBJ whole genome shotgun (WGS) entry which is preliminary data.</text>
</comment>
<evidence type="ECO:0000313" key="2">
    <source>
        <dbReference type="Proteomes" id="UP001165960"/>
    </source>
</evidence>
<keyword evidence="2" id="KW-1185">Reference proteome</keyword>
<accession>A0ACC2SGZ2</accession>
<evidence type="ECO:0000313" key="1">
    <source>
        <dbReference type="EMBL" id="KAJ9061416.1"/>
    </source>
</evidence>
<proteinExistence type="predicted"/>
<protein>
    <submittedName>
        <fullName evidence="1">Uncharacterized protein</fullName>
    </submittedName>
</protein>
<organism evidence="1 2">
    <name type="scientific">Entomophthora muscae</name>
    <dbReference type="NCBI Taxonomy" id="34485"/>
    <lineage>
        <taxon>Eukaryota</taxon>
        <taxon>Fungi</taxon>
        <taxon>Fungi incertae sedis</taxon>
        <taxon>Zoopagomycota</taxon>
        <taxon>Entomophthoromycotina</taxon>
        <taxon>Entomophthoromycetes</taxon>
        <taxon>Entomophthorales</taxon>
        <taxon>Entomophthoraceae</taxon>
        <taxon>Entomophthora</taxon>
    </lineage>
</organism>
<reference evidence="1" key="1">
    <citation type="submission" date="2022-04" db="EMBL/GenBank/DDBJ databases">
        <title>Genome of the entomopathogenic fungus Entomophthora muscae.</title>
        <authorList>
            <person name="Elya C."/>
            <person name="Lovett B.R."/>
            <person name="Lee E."/>
            <person name="Macias A.M."/>
            <person name="Hajek A.E."/>
            <person name="De Bivort B.L."/>
            <person name="Kasson M.T."/>
            <person name="De Fine Licht H.H."/>
            <person name="Stajich J.E."/>
        </authorList>
    </citation>
    <scope>NUCLEOTIDE SEQUENCE</scope>
    <source>
        <strain evidence="1">Berkeley</strain>
    </source>
</reference>
<dbReference type="Proteomes" id="UP001165960">
    <property type="component" value="Unassembled WGS sequence"/>
</dbReference>
<gene>
    <name evidence="1" type="ORF">DSO57_1020907</name>
</gene>
<dbReference type="EMBL" id="QTSX02005070">
    <property type="protein sequence ID" value="KAJ9061416.1"/>
    <property type="molecule type" value="Genomic_DNA"/>
</dbReference>